<dbReference type="InterPro" id="IPR027417">
    <property type="entry name" value="P-loop_NTPase"/>
</dbReference>
<dbReference type="PROSITE" id="PS51420">
    <property type="entry name" value="RHO"/>
    <property type="match status" value="1"/>
</dbReference>
<sequence length="181" mass="20466">MKSVNLLVLGSAAVGKSNLSLRFTQNCFEEEYEPTIQNIFQKAITLDRHTYQLDITDTAGMETGDVMRPVLFKSADIFILVYDVCDKTTFEHIEGLHEDIIRIRRLEAPVPCMILANKVDKVDEREVSTEEGQKAAKSMNAAYYETSAKTGQGVQEGFEQAVREFLKTKPQEKPSKRCLLL</sequence>
<dbReference type="SMR" id="A2EQG9"/>
<dbReference type="Proteomes" id="UP000001542">
    <property type="component" value="Unassembled WGS sequence"/>
</dbReference>
<dbReference type="GO" id="GO:0005886">
    <property type="term" value="C:plasma membrane"/>
    <property type="evidence" value="ECO:0000318"/>
    <property type="project" value="GO_Central"/>
</dbReference>
<organism evidence="3 4">
    <name type="scientific">Trichomonas vaginalis (strain ATCC PRA-98 / G3)</name>
    <dbReference type="NCBI Taxonomy" id="412133"/>
    <lineage>
        <taxon>Eukaryota</taxon>
        <taxon>Metamonada</taxon>
        <taxon>Parabasalia</taxon>
        <taxon>Trichomonadida</taxon>
        <taxon>Trichomonadidae</taxon>
        <taxon>Trichomonas</taxon>
    </lineage>
</organism>
<dbReference type="SUPFAM" id="SSF52540">
    <property type="entry name" value="P-loop containing nucleoside triphosphate hydrolases"/>
    <property type="match status" value="1"/>
</dbReference>
<reference evidence="3" key="1">
    <citation type="submission" date="2006-10" db="EMBL/GenBank/DDBJ databases">
        <authorList>
            <person name="Amadeo P."/>
            <person name="Zhao Q."/>
            <person name="Wortman J."/>
            <person name="Fraser-Liggett C."/>
            <person name="Carlton J."/>
        </authorList>
    </citation>
    <scope>NUCLEOTIDE SEQUENCE</scope>
    <source>
        <strain evidence="3">G3</strain>
    </source>
</reference>
<proteinExistence type="predicted"/>
<dbReference type="Gene3D" id="3.40.50.300">
    <property type="entry name" value="P-loop containing nucleotide triphosphate hydrolases"/>
    <property type="match status" value="1"/>
</dbReference>
<dbReference type="Pfam" id="PF00071">
    <property type="entry name" value="Ras"/>
    <property type="match status" value="1"/>
</dbReference>
<dbReference type="AlphaFoldDB" id="A2EQG9"/>
<dbReference type="PANTHER" id="PTHR24070">
    <property type="entry name" value="RAS, DI-RAS, AND RHEB FAMILY MEMBERS OF SMALL GTPASE SUPERFAMILY"/>
    <property type="match status" value="1"/>
</dbReference>
<accession>A2EQG9</accession>
<keyword evidence="4" id="KW-1185">Reference proteome</keyword>
<dbReference type="RefSeq" id="XP_001317334.1">
    <property type="nucleotide sequence ID" value="XM_001317299.1"/>
</dbReference>
<evidence type="ECO:0000313" key="4">
    <source>
        <dbReference type="Proteomes" id="UP000001542"/>
    </source>
</evidence>
<dbReference type="STRING" id="5722.A2EQG9"/>
<dbReference type="SMART" id="SM00174">
    <property type="entry name" value="RHO"/>
    <property type="match status" value="1"/>
</dbReference>
<dbReference type="KEGG" id="tva:4762977"/>
<dbReference type="InParanoid" id="A2EQG9"/>
<evidence type="ECO:0000256" key="1">
    <source>
        <dbReference type="ARBA" id="ARBA00022741"/>
    </source>
</evidence>
<name>A2EQG9_TRIV3</name>
<dbReference type="FunFam" id="3.40.50.300:FF:001423">
    <property type="entry name" value="Ras family GTPase"/>
    <property type="match status" value="1"/>
</dbReference>
<dbReference type="SMART" id="SM00173">
    <property type="entry name" value="RAS"/>
    <property type="match status" value="1"/>
</dbReference>
<dbReference type="GO" id="GO:0019003">
    <property type="term" value="F:GDP binding"/>
    <property type="evidence" value="ECO:0000318"/>
    <property type="project" value="GO_Central"/>
</dbReference>
<gene>
    <name evidence="3" type="ORF">TVAG_108450</name>
</gene>
<dbReference type="eggNOG" id="KOG0395">
    <property type="taxonomic scope" value="Eukaryota"/>
</dbReference>
<dbReference type="GO" id="GO:0007165">
    <property type="term" value="P:signal transduction"/>
    <property type="evidence" value="ECO:0007669"/>
    <property type="project" value="InterPro"/>
</dbReference>
<evidence type="ECO:0000256" key="2">
    <source>
        <dbReference type="ARBA" id="ARBA00023134"/>
    </source>
</evidence>
<dbReference type="EMBL" id="DS113457">
    <property type="protein sequence ID" value="EAY05111.1"/>
    <property type="molecule type" value="Genomic_DNA"/>
</dbReference>
<keyword evidence="1" id="KW-0547">Nucleotide-binding</keyword>
<dbReference type="PROSITE" id="PS51421">
    <property type="entry name" value="RAS"/>
    <property type="match status" value="1"/>
</dbReference>
<dbReference type="PRINTS" id="PR00449">
    <property type="entry name" value="RASTRNSFRMNG"/>
</dbReference>
<dbReference type="CDD" id="cd00876">
    <property type="entry name" value="Ras"/>
    <property type="match status" value="1"/>
</dbReference>
<reference evidence="3" key="2">
    <citation type="journal article" date="2007" name="Science">
        <title>Draft genome sequence of the sexually transmitted pathogen Trichomonas vaginalis.</title>
        <authorList>
            <person name="Carlton J.M."/>
            <person name="Hirt R.P."/>
            <person name="Silva J.C."/>
            <person name="Delcher A.L."/>
            <person name="Schatz M."/>
            <person name="Zhao Q."/>
            <person name="Wortman J.R."/>
            <person name="Bidwell S.L."/>
            <person name="Alsmark U.C.M."/>
            <person name="Besteiro S."/>
            <person name="Sicheritz-Ponten T."/>
            <person name="Noel C.J."/>
            <person name="Dacks J.B."/>
            <person name="Foster P.G."/>
            <person name="Simillion C."/>
            <person name="Van de Peer Y."/>
            <person name="Miranda-Saavedra D."/>
            <person name="Barton G.J."/>
            <person name="Westrop G.D."/>
            <person name="Mueller S."/>
            <person name="Dessi D."/>
            <person name="Fiori P.L."/>
            <person name="Ren Q."/>
            <person name="Paulsen I."/>
            <person name="Zhang H."/>
            <person name="Bastida-Corcuera F.D."/>
            <person name="Simoes-Barbosa A."/>
            <person name="Brown M.T."/>
            <person name="Hayes R.D."/>
            <person name="Mukherjee M."/>
            <person name="Okumura C.Y."/>
            <person name="Schneider R."/>
            <person name="Smith A.J."/>
            <person name="Vanacova S."/>
            <person name="Villalvazo M."/>
            <person name="Haas B.J."/>
            <person name="Pertea M."/>
            <person name="Feldblyum T.V."/>
            <person name="Utterback T.R."/>
            <person name="Shu C.L."/>
            <person name="Osoegawa K."/>
            <person name="de Jong P.J."/>
            <person name="Hrdy I."/>
            <person name="Horvathova L."/>
            <person name="Zubacova Z."/>
            <person name="Dolezal P."/>
            <person name="Malik S.B."/>
            <person name="Logsdon J.M. Jr."/>
            <person name="Henze K."/>
            <person name="Gupta A."/>
            <person name="Wang C.C."/>
            <person name="Dunne R.L."/>
            <person name="Upcroft J.A."/>
            <person name="Upcroft P."/>
            <person name="White O."/>
            <person name="Salzberg S.L."/>
            <person name="Tang P."/>
            <person name="Chiu C.-H."/>
            <person name="Lee Y.-S."/>
            <person name="Embley T.M."/>
            <person name="Coombs G.H."/>
            <person name="Mottram J.C."/>
            <person name="Tachezy J."/>
            <person name="Fraser-Liggett C.M."/>
            <person name="Johnson P.J."/>
        </authorList>
    </citation>
    <scope>NUCLEOTIDE SEQUENCE [LARGE SCALE GENOMIC DNA]</scope>
    <source>
        <strain evidence="3">G3</strain>
    </source>
</reference>
<dbReference type="InterPro" id="IPR001806">
    <property type="entry name" value="Small_GTPase"/>
</dbReference>
<protein>
    <submittedName>
        <fullName evidence="3">Small GTP-binding protein, putative</fullName>
    </submittedName>
</protein>
<dbReference type="InterPro" id="IPR020849">
    <property type="entry name" value="Small_GTPase_Ras-type"/>
</dbReference>
<dbReference type="NCBIfam" id="TIGR00231">
    <property type="entry name" value="small_GTP"/>
    <property type="match status" value="1"/>
</dbReference>
<dbReference type="OrthoDB" id="5976022at2759"/>
<dbReference type="VEuPathDB" id="TrichDB:TVAG_108450"/>
<dbReference type="GO" id="GO:0005525">
    <property type="term" value="F:GTP binding"/>
    <property type="evidence" value="ECO:0000318"/>
    <property type="project" value="GO_Central"/>
</dbReference>
<dbReference type="VEuPathDB" id="TrichDB:TVAGG3_0214390"/>
<dbReference type="GO" id="GO:0003924">
    <property type="term" value="F:GTPase activity"/>
    <property type="evidence" value="ECO:0000318"/>
    <property type="project" value="GO_Central"/>
</dbReference>
<dbReference type="SMART" id="SM00175">
    <property type="entry name" value="RAB"/>
    <property type="match status" value="1"/>
</dbReference>
<dbReference type="PROSITE" id="PS51419">
    <property type="entry name" value="RAB"/>
    <property type="match status" value="1"/>
</dbReference>
<evidence type="ECO:0000313" key="3">
    <source>
        <dbReference type="EMBL" id="EAY05111.1"/>
    </source>
</evidence>
<dbReference type="InterPro" id="IPR005225">
    <property type="entry name" value="Small_GTP-bd"/>
</dbReference>
<keyword evidence="2" id="KW-0342">GTP-binding</keyword>
<dbReference type="OMA" id="NKRGCHC"/>